<proteinExistence type="predicted"/>
<name>A3XP67_LEEBM</name>
<keyword evidence="1" id="KW-0732">Signal</keyword>
<dbReference type="RefSeq" id="WP_009780165.1">
    <property type="nucleotide sequence ID" value="NZ_CH672395.1"/>
</dbReference>
<evidence type="ECO:0000256" key="1">
    <source>
        <dbReference type="SAM" id="SignalP"/>
    </source>
</evidence>
<protein>
    <submittedName>
        <fullName evidence="2">Uncharacterized protein</fullName>
    </submittedName>
</protein>
<dbReference type="AlphaFoldDB" id="A3XP67"/>
<evidence type="ECO:0000313" key="3">
    <source>
        <dbReference type="Proteomes" id="UP000001601"/>
    </source>
</evidence>
<dbReference type="eggNOG" id="ENOG502ZA7B">
    <property type="taxonomic scope" value="Bacteria"/>
</dbReference>
<evidence type="ECO:0000313" key="2">
    <source>
        <dbReference type="EMBL" id="EAQ48662.1"/>
    </source>
</evidence>
<comment type="caution">
    <text evidence="2">The sequence shown here is derived from an EMBL/GenBank/DDBJ whole genome shotgun (WGS) entry which is preliminary data.</text>
</comment>
<keyword evidence="3" id="KW-1185">Reference proteome</keyword>
<reference evidence="2 3" key="1">
    <citation type="journal article" date="2007" name="Nature">
        <title>Light stimulates growth of proteorhodopsin-containing marine Flavobacteria.</title>
        <authorList>
            <person name="Gomez-Consarnau L."/>
            <person name="Gonzalez J.M."/>
            <person name="Coll-Llado M."/>
            <person name="Gourdon P."/>
            <person name="Pascher T."/>
            <person name="Neutze R."/>
            <person name="Pedros-Alio C."/>
            <person name="Pinhassi J."/>
        </authorList>
    </citation>
    <scope>NUCLEOTIDE SEQUENCE [LARGE SCALE GENOMIC DNA]</scope>
    <source>
        <strain evidence="2 3">MED217</strain>
    </source>
</reference>
<gene>
    <name evidence="2" type="ORF">MED217_08945</name>
</gene>
<dbReference type="STRING" id="398720.MED217_08945"/>
<dbReference type="HOGENOM" id="CLU_074097_0_0_10"/>
<sequence>MKNSIKFCFALAAMLSVTRVAFSQNTLSSYDDLGRLELTSYVSDQIEYLPVVARNNLQSKLARAVNQYGLGGSTSNGRFIITPNVSVLSKNVIASAPASIAVVLDIGLFVGDGVSGTKFSSGSITAKGVGRTEAKAYINAFKQISPENKEFKRIIEQAKPKILEYYNTRCDFILNEAKVAAAQNKFDLALLHLTTIPEVSKDCYTQASALIPELYNQKIDNECLQKVNKARNAWATDPSSAGAAVAGKILASINPNASCYKDAVKLSKEIGDRMYELTDRKWDYILKQQELNAEVQKASLETTRELMNAYFSNQPQTIMYNVHGWW</sequence>
<dbReference type="OrthoDB" id="1049190at2"/>
<organism evidence="2 3">
    <name type="scientific">Leeuwenhoekiella blandensis (strain CECT 7118 / CCUG 51940 / KCTC 22103 / MED217)</name>
    <name type="common">Flavobacterium sp. (strain MED217)</name>
    <dbReference type="NCBI Taxonomy" id="398720"/>
    <lineage>
        <taxon>Bacteria</taxon>
        <taxon>Pseudomonadati</taxon>
        <taxon>Bacteroidota</taxon>
        <taxon>Flavobacteriia</taxon>
        <taxon>Flavobacteriales</taxon>
        <taxon>Flavobacteriaceae</taxon>
        <taxon>Leeuwenhoekiella</taxon>
    </lineage>
</organism>
<dbReference type="Proteomes" id="UP000001601">
    <property type="component" value="Unassembled WGS sequence"/>
</dbReference>
<accession>A3XP67</accession>
<feature type="signal peptide" evidence="1">
    <location>
        <begin position="1"/>
        <end position="23"/>
    </location>
</feature>
<dbReference type="EMBL" id="AANC01000007">
    <property type="protein sequence ID" value="EAQ48662.1"/>
    <property type="molecule type" value="Genomic_DNA"/>
</dbReference>
<feature type="chain" id="PRO_5002663073" evidence="1">
    <location>
        <begin position="24"/>
        <end position="326"/>
    </location>
</feature>